<dbReference type="GeneID" id="92988631"/>
<dbReference type="EMBL" id="WDBY01000001">
    <property type="protein sequence ID" value="KAB6481895.1"/>
    <property type="molecule type" value="Genomic_DNA"/>
</dbReference>
<dbReference type="Proteomes" id="UP000468344">
    <property type="component" value="Unassembled WGS sequence"/>
</dbReference>
<protein>
    <submittedName>
        <fullName evidence="3">Uncharacterized protein</fullName>
    </submittedName>
</protein>
<evidence type="ECO:0000313" key="3">
    <source>
        <dbReference type="EMBL" id="QEW36496.1"/>
    </source>
</evidence>
<dbReference type="EMBL" id="WDBZ01000001">
    <property type="protein sequence ID" value="KAB6457376.1"/>
    <property type="molecule type" value="Genomic_DNA"/>
</dbReference>
<dbReference type="RefSeq" id="WP_004295648.1">
    <property type="nucleotide sequence ID" value="NZ_CAXTGH010000007.1"/>
</dbReference>
<dbReference type="Proteomes" id="UP000483142">
    <property type="component" value="Unassembled WGS sequence"/>
</dbReference>
<dbReference type="EMBL" id="CP043529">
    <property type="protein sequence ID" value="QEW36496.1"/>
    <property type="molecule type" value="Genomic_DNA"/>
</dbReference>
<proteinExistence type="predicted"/>
<gene>
    <name evidence="2" type="ORF">GAZ06_00610</name>
    <name evidence="1" type="ORF">GAZ09_00610</name>
    <name evidence="3" type="ORF">VIC01_02048</name>
</gene>
<evidence type="ECO:0000313" key="4">
    <source>
        <dbReference type="Proteomes" id="UP000326091"/>
    </source>
</evidence>
<reference evidence="5 6" key="1">
    <citation type="journal article" date="2019" name="Nat. Med.">
        <title>A library of human gut bacterial isolates paired with longitudinal multiomics data enables mechanistic microbiome research.</title>
        <authorList>
            <person name="Poyet M."/>
            <person name="Groussin M."/>
            <person name="Gibbons S.M."/>
            <person name="Avila-Pacheco J."/>
            <person name="Jiang X."/>
            <person name="Kearney S.M."/>
            <person name="Perrotta A.R."/>
            <person name="Berdy B."/>
            <person name="Zhao S."/>
            <person name="Lieberman T.D."/>
            <person name="Swanson P.K."/>
            <person name="Smith M."/>
            <person name="Roesemann S."/>
            <person name="Alexander J.E."/>
            <person name="Rich S.A."/>
            <person name="Livny J."/>
            <person name="Vlamakis H."/>
            <person name="Clish C."/>
            <person name="Bullock K."/>
            <person name="Deik A."/>
            <person name="Scott J."/>
            <person name="Pierce K.A."/>
            <person name="Xavier R.J."/>
            <person name="Alm E.J."/>
        </authorList>
    </citation>
    <scope>NUCLEOTIDE SEQUENCE [LARGE SCALE GENOMIC DNA]</scope>
    <source>
        <strain evidence="2 5">BIOML-A140</strain>
        <strain evidence="1 6">BIOML-A141</strain>
    </source>
</reference>
<evidence type="ECO:0000313" key="6">
    <source>
        <dbReference type="Proteomes" id="UP000483142"/>
    </source>
</evidence>
<organism evidence="3 4">
    <name type="scientific">Phocaeicola vulgatus</name>
    <name type="common">Bacteroides vulgatus</name>
    <dbReference type="NCBI Taxonomy" id="821"/>
    <lineage>
        <taxon>Bacteria</taxon>
        <taxon>Pseudomonadati</taxon>
        <taxon>Bacteroidota</taxon>
        <taxon>Bacteroidia</taxon>
        <taxon>Bacteroidales</taxon>
        <taxon>Bacteroidaceae</taxon>
        <taxon>Phocaeicola</taxon>
    </lineage>
</organism>
<name>A0A5P3ATN7_PHOVU</name>
<reference evidence="3 4" key="2">
    <citation type="submission" date="2019-09" db="EMBL/GenBank/DDBJ databases">
        <title>Commensal-derived Metabolites Govern Vibrio cholerae Pathogenesis in Host.</title>
        <authorList>
            <person name="Yoon S.S."/>
            <person name="Yoon M.Y."/>
        </authorList>
    </citation>
    <scope>NUCLEOTIDE SEQUENCE [LARGE SCALE GENOMIC DNA]</scope>
    <source>
        <strain evidence="3 4">VIC01</strain>
    </source>
</reference>
<sequence>MKSLRKIGRAHRLKTHDQIKAWLQPKLGSIGTKYRLAARIRLANAWARKHPKRTCACVVGTLSFLLAVTVTLDGMRPNDGQEPDISAIASMEPLFSGFRTIQANKGVQRQTLLELAAEGQALREELDSMIALPHKSRADSVRIVRQYGKLESIVKSLKNNDNP</sequence>
<evidence type="ECO:0000313" key="5">
    <source>
        <dbReference type="Proteomes" id="UP000468344"/>
    </source>
</evidence>
<evidence type="ECO:0000313" key="2">
    <source>
        <dbReference type="EMBL" id="KAB6481895.1"/>
    </source>
</evidence>
<evidence type="ECO:0000313" key="1">
    <source>
        <dbReference type="EMBL" id="KAB6457376.1"/>
    </source>
</evidence>
<accession>A0A5P3ATN7</accession>
<dbReference type="Proteomes" id="UP000326091">
    <property type="component" value="Chromosome"/>
</dbReference>
<dbReference type="AlphaFoldDB" id="A0A5P3ATN7"/>